<evidence type="ECO:0000313" key="1">
    <source>
        <dbReference type="EMBL" id="PQM39165.1"/>
    </source>
</evidence>
<dbReference type="AlphaFoldDB" id="A0A314UNQ3"/>
<accession>A0A314UNQ3</accession>
<proteinExistence type="predicted"/>
<gene>
    <name evidence="1" type="ORF">Pyn_36816</name>
</gene>
<reference evidence="1 2" key="1">
    <citation type="submission" date="2018-02" db="EMBL/GenBank/DDBJ databases">
        <title>Draft genome of wild Prunus yedoensis var. nudiflora.</title>
        <authorList>
            <person name="Baek S."/>
            <person name="Kim J.-H."/>
            <person name="Choi K."/>
            <person name="Kim G.-B."/>
            <person name="Cho A."/>
            <person name="Jang H."/>
            <person name="Shin C.-H."/>
            <person name="Yu H.-J."/>
            <person name="Mun J.-H."/>
        </authorList>
    </citation>
    <scope>NUCLEOTIDE SEQUENCE [LARGE SCALE GENOMIC DNA]</scope>
    <source>
        <strain evidence="2">cv. Jeju island</strain>
        <tissue evidence="1">Leaf</tissue>
    </source>
</reference>
<evidence type="ECO:0000313" key="2">
    <source>
        <dbReference type="Proteomes" id="UP000250321"/>
    </source>
</evidence>
<protein>
    <submittedName>
        <fullName evidence="1">Uncharacterized protein</fullName>
    </submittedName>
</protein>
<dbReference type="Proteomes" id="UP000250321">
    <property type="component" value="Unassembled WGS sequence"/>
</dbReference>
<dbReference type="EMBL" id="PJQY01003230">
    <property type="protein sequence ID" value="PQM39165.1"/>
    <property type="molecule type" value="Genomic_DNA"/>
</dbReference>
<name>A0A314UNQ3_PRUYE</name>
<organism evidence="1 2">
    <name type="scientific">Prunus yedoensis var. nudiflora</name>
    <dbReference type="NCBI Taxonomy" id="2094558"/>
    <lineage>
        <taxon>Eukaryota</taxon>
        <taxon>Viridiplantae</taxon>
        <taxon>Streptophyta</taxon>
        <taxon>Embryophyta</taxon>
        <taxon>Tracheophyta</taxon>
        <taxon>Spermatophyta</taxon>
        <taxon>Magnoliopsida</taxon>
        <taxon>eudicotyledons</taxon>
        <taxon>Gunneridae</taxon>
        <taxon>Pentapetalae</taxon>
        <taxon>rosids</taxon>
        <taxon>fabids</taxon>
        <taxon>Rosales</taxon>
        <taxon>Rosaceae</taxon>
        <taxon>Amygdaloideae</taxon>
        <taxon>Amygdaleae</taxon>
        <taxon>Prunus</taxon>
    </lineage>
</organism>
<keyword evidence="2" id="KW-1185">Reference proteome</keyword>
<sequence length="144" mass="15707">MGFALCFGSQTPNPFYPFCHRRNKGTHGMGALARKGSHHCWKSAKGLQEEIPGIHRSSRPSMASTNPSSIISDNLYSLDDKLKRGRPLPLLKNACEDVAVGKEPMPKTASVIDPASISRCCIEKGLFRQPPYFFSICAASARVG</sequence>
<comment type="caution">
    <text evidence="1">The sequence shown here is derived from an EMBL/GenBank/DDBJ whole genome shotgun (WGS) entry which is preliminary data.</text>
</comment>